<protein>
    <submittedName>
        <fullName evidence="1">Uncharacterized protein</fullName>
    </submittedName>
</protein>
<gene>
    <name evidence="1" type="ORF">D3877_04505</name>
</gene>
<dbReference type="OrthoDB" id="7307310at2"/>
<name>A0A418W1N8_9PROT</name>
<evidence type="ECO:0000313" key="1">
    <source>
        <dbReference type="EMBL" id="RJF83889.1"/>
    </source>
</evidence>
<comment type="caution">
    <text evidence="1">The sequence shown here is derived from an EMBL/GenBank/DDBJ whole genome shotgun (WGS) entry which is preliminary data.</text>
</comment>
<reference evidence="1 2" key="1">
    <citation type="submission" date="2018-09" db="EMBL/GenBank/DDBJ databases">
        <authorList>
            <person name="Zhu H."/>
        </authorList>
    </citation>
    <scope>NUCLEOTIDE SEQUENCE [LARGE SCALE GENOMIC DNA]</scope>
    <source>
        <strain evidence="1 2">K2W22B-5</strain>
    </source>
</reference>
<dbReference type="RefSeq" id="WP_119829530.1">
    <property type="nucleotide sequence ID" value="NZ_QYUL01000001.1"/>
</dbReference>
<accession>A0A418W1N8</accession>
<dbReference type="AlphaFoldDB" id="A0A418W1N8"/>
<keyword evidence="2" id="KW-1185">Reference proteome</keyword>
<dbReference type="EMBL" id="QYUL01000001">
    <property type="protein sequence ID" value="RJF83889.1"/>
    <property type="molecule type" value="Genomic_DNA"/>
</dbReference>
<dbReference type="Proteomes" id="UP000283458">
    <property type="component" value="Unassembled WGS sequence"/>
</dbReference>
<evidence type="ECO:0000313" key="2">
    <source>
        <dbReference type="Proteomes" id="UP000283458"/>
    </source>
</evidence>
<proteinExistence type="predicted"/>
<sequence>MSLLHTGRTYELRDTPERLLAVWPVVRDADSDAVIVTAAGDNIGVIGTNSQEAMALGKRALG</sequence>
<organism evidence="1 2">
    <name type="scientific">Azospirillum cavernae</name>
    <dbReference type="NCBI Taxonomy" id="2320860"/>
    <lineage>
        <taxon>Bacteria</taxon>
        <taxon>Pseudomonadati</taxon>
        <taxon>Pseudomonadota</taxon>
        <taxon>Alphaproteobacteria</taxon>
        <taxon>Rhodospirillales</taxon>
        <taxon>Azospirillaceae</taxon>
        <taxon>Azospirillum</taxon>
    </lineage>
</organism>